<comment type="similarity">
    <text evidence="1">Belongs to the PUR DNA-binding protein family.</text>
</comment>
<comment type="caution">
    <text evidence="3">The sequence shown here is derived from an EMBL/GenBank/DDBJ whole genome shotgun (WGS) entry which is preliminary data.</text>
</comment>
<evidence type="ECO:0000256" key="2">
    <source>
        <dbReference type="ARBA" id="ARBA00023125"/>
    </source>
</evidence>
<dbReference type="InterPro" id="IPR006628">
    <property type="entry name" value="PUR-bd_fam"/>
</dbReference>
<protein>
    <submittedName>
        <fullName evidence="3">Uncharacterized protein DUF3276</fullName>
    </submittedName>
</protein>
<dbReference type="EMBL" id="QENZ01000005">
    <property type="protein sequence ID" value="PVX49797.1"/>
    <property type="molecule type" value="Genomic_DNA"/>
</dbReference>
<reference evidence="3 4" key="1">
    <citation type="submission" date="2018-05" db="EMBL/GenBank/DDBJ databases">
        <title>Genomic Encyclopedia of Type Strains, Phase IV (KMG-IV): sequencing the most valuable type-strain genomes for metagenomic binning, comparative biology and taxonomic classification.</title>
        <authorList>
            <person name="Goeker M."/>
        </authorList>
    </citation>
    <scope>NUCLEOTIDE SEQUENCE [LARGE SCALE GENOMIC DNA]</scope>
    <source>
        <strain evidence="3 4">DSM 28579</strain>
    </source>
</reference>
<dbReference type="OrthoDB" id="9802385at2"/>
<dbReference type="Gene3D" id="1.10.10.60">
    <property type="entry name" value="Homeodomain-like"/>
    <property type="match status" value="1"/>
</dbReference>
<organism evidence="3 4">
    <name type="scientific">Balneicella halophila</name>
    <dbReference type="NCBI Taxonomy" id="1537566"/>
    <lineage>
        <taxon>Bacteria</taxon>
        <taxon>Pseudomonadati</taxon>
        <taxon>Bacteroidota</taxon>
        <taxon>Bacteroidia</taxon>
        <taxon>Bacteroidales</taxon>
        <taxon>Balneicellaceae</taxon>
        <taxon>Balneicella</taxon>
    </lineage>
</organism>
<accession>A0A7L4UND5</accession>
<dbReference type="Gene3D" id="3.10.450.700">
    <property type="match status" value="1"/>
</dbReference>
<dbReference type="RefSeq" id="WP_116496657.1">
    <property type="nucleotide sequence ID" value="NZ_QENZ01000005.1"/>
</dbReference>
<evidence type="ECO:0000256" key="1">
    <source>
        <dbReference type="ARBA" id="ARBA00009251"/>
    </source>
</evidence>
<evidence type="ECO:0000313" key="3">
    <source>
        <dbReference type="EMBL" id="PVX49797.1"/>
    </source>
</evidence>
<keyword evidence="4" id="KW-1185">Reference proteome</keyword>
<proteinExistence type="inferred from homology"/>
<dbReference type="GO" id="GO:0032422">
    <property type="term" value="F:purine-rich negative regulatory element binding"/>
    <property type="evidence" value="ECO:0007669"/>
    <property type="project" value="InterPro"/>
</dbReference>
<name>A0A7L4UND5_BALHA</name>
<dbReference type="Pfam" id="PF11680">
    <property type="entry name" value="DUF3276"/>
    <property type="match status" value="1"/>
</dbReference>
<dbReference type="SMART" id="SM00712">
    <property type="entry name" value="PUR"/>
    <property type="match status" value="1"/>
</dbReference>
<dbReference type="Proteomes" id="UP000251835">
    <property type="component" value="Unassembled WGS sequence"/>
</dbReference>
<keyword evidence="2" id="KW-0238">DNA-binding</keyword>
<evidence type="ECO:0000313" key="4">
    <source>
        <dbReference type="Proteomes" id="UP000251835"/>
    </source>
</evidence>
<dbReference type="AlphaFoldDB" id="A0A7L4UND5"/>
<sequence>MKNENIFSTKFQAGNRTYFLDVKTTKGGDKYLKISESKRTGETEFERHQIIVFDEGIDKLAKKIAEVAEKIRTDEKSYSLDEKRKTHRNAYHPWTDEDDNRLELLYCEGKSVTELTELFGRNSGAIRSRIKKLELKEKYGTQHRV</sequence>
<gene>
    <name evidence="3" type="ORF">C7377_1430</name>
</gene>
<dbReference type="GO" id="GO:0000977">
    <property type="term" value="F:RNA polymerase II transcription regulatory region sequence-specific DNA binding"/>
    <property type="evidence" value="ECO:0007669"/>
    <property type="project" value="InterPro"/>
</dbReference>